<feature type="compositionally biased region" description="Low complexity" evidence="1">
    <location>
        <begin position="67"/>
        <end position="77"/>
    </location>
</feature>
<protein>
    <submittedName>
        <fullName evidence="2">Uncharacterized protein</fullName>
    </submittedName>
</protein>
<accession>A0A481TWY6</accession>
<dbReference type="EMBL" id="MH790661">
    <property type="protein sequence ID" value="QBH85287.1"/>
    <property type="molecule type" value="Genomic_DNA"/>
</dbReference>
<feature type="region of interest" description="Disordered" evidence="1">
    <location>
        <begin position="62"/>
        <end position="90"/>
    </location>
</feature>
<organismHost>
    <name type="scientific">Homo sapiens</name>
    <name type="common">Human</name>
    <dbReference type="NCBI Taxonomy" id="9606"/>
</organismHost>
<feature type="region of interest" description="Disordered" evidence="1">
    <location>
        <begin position="1"/>
        <end position="26"/>
    </location>
</feature>
<sequence length="90" mass="9893">MLTIAGCSNSSMTLSRARTRTPVTSTPGLVRSEVQYSARHSSSTSTSLVLITSRSELTFGFSRHTLSRNTSSSPTGRTSRRPRWRSSLRT</sequence>
<evidence type="ECO:0000313" key="2">
    <source>
        <dbReference type="EMBL" id="QBH85287.1"/>
    </source>
</evidence>
<feature type="compositionally biased region" description="Basic residues" evidence="1">
    <location>
        <begin position="78"/>
        <end position="90"/>
    </location>
</feature>
<evidence type="ECO:0000256" key="1">
    <source>
        <dbReference type="SAM" id="MobiDB-lite"/>
    </source>
</evidence>
<organism evidence="2">
    <name type="scientific">Human herpesvirus 2</name>
    <name type="common">HHV-2</name>
    <name type="synonym">Human herpes simplex virus 2</name>
    <dbReference type="NCBI Taxonomy" id="10310"/>
    <lineage>
        <taxon>Viruses</taxon>
        <taxon>Duplodnaviria</taxon>
        <taxon>Heunggongvirae</taxon>
        <taxon>Peploviricota</taxon>
        <taxon>Herviviricetes</taxon>
        <taxon>Herpesvirales</taxon>
        <taxon>Orthoherpesviridae</taxon>
        <taxon>Alphaherpesvirinae</taxon>
        <taxon>Simplexvirus</taxon>
        <taxon>Simplexvirus humanalpha2</taxon>
    </lineage>
</organism>
<proteinExistence type="predicted"/>
<reference evidence="2" key="1">
    <citation type="submission" date="2018-08" db="EMBL/GenBank/DDBJ databases">
        <title>HSV2 whole genome sequences from clinical isolates.</title>
        <authorList>
            <person name="Roychoudhury P."/>
            <person name="Greninger A.L."/>
            <person name="Jerome K.R."/>
            <person name="Johnston C."/>
            <person name="Wald A."/>
            <person name="Xie H."/>
        </authorList>
    </citation>
    <scope>NUCLEOTIDE SEQUENCE</scope>
    <source>
        <strain evidence="2">2000-3429</strain>
    </source>
</reference>
<name>A0A481TWY6_HHV2</name>